<dbReference type="PANTHER" id="PTHR31793:SF27">
    <property type="entry name" value="NOVEL THIOESTERASE SUPERFAMILY DOMAIN AND SAPOSIN A-TYPE DOMAIN CONTAINING PROTEIN (0610012H03RIK)"/>
    <property type="match status" value="1"/>
</dbReference>
<dbReference type="CDD" id="cd00586">
    <property type="entry name" value="4HBT"/>
    <property type="match status" value="1"/>
</dbReference>
<dbReference type="SUPFAM" id="SSF54637">
    <property type="entry name" value="Thioesterase/thiol ester dehydrase-isomerase"/>
    <property type="match status" value="1"/>
</dbReference>
<dbReference type="PANTHER" id="PTHR31793">
    <property type="entry name" value="4-HYDROXYBENZOYL-COA THIOESTERASE FAMILY MEMBER"/>
    <property type="match status" value="1"/>
</dbReference>
<keyword evidence="2" id="KW-0378">Hydrolase</keyword>
<dbReference type="InterPro" id="IPR006684">
    <property type="entry name" value="YbgC/YbaW"/>
</dbReference>
<protein>
    <recommendedName>
        <fullName evidence="4">Thioesterase domain-containing protein</fullName>
    </recommendedName>
</protein>
<dbReference type="AlphaFoldDB" id="A0A382EUE2"/>
<name>A0A382EUE2_9ZZZZ</name>
<comment type="similarity">
    <text evidence="1">Belongs to the 4-hydroxybenzoyl-CoA thioesterase family.</text>
</comment>
<dbReference type="EMBL" id="UINC01046212">
    <property type="protein sequence ID" value="SVB53932.1"/>
    <property type="molecule type" value="Genomic_DNA"/>
</dbReference>
<evidence type="ECO:0000313" key="3">
    <source>
        <dbReference type="EMBL" id="SVB53932.1"/>
    </source>
</evidence>
<dbReference type="InterPro" id="IPR050563">
    <property type="entry name" value="4-hydroxybenzoyl-CoA_TE"/>
</dbReference>
<evidence type="ECO:0000256" key="2">
    <source>
        <dbReference type="ARBA" id="ARBA00022801"/>
    </source>
</evidence>
<dbReference type="PIRSF" id="PIRSF003230">
    <property type="entry name" value="YbgC"/>
    <property type="match status" value="1"/>
</dbReference>
<accession>A0A382EUE2</accession>
<gene>
    <name evidence="3" type="ORF">METZ01_LOCUS206786</name>
</gene>
<sequence length="127" mass="14715">VFYKDVDQMGIVYYSRYFEFFEEARTEMLSSIGLDYSDVEAQGVKLPVIEAYANYRKGAYFEQEIIIEIFIPEIPKAKLKIEYNVHPKESDEILATGFTVHAFMNTSGRPIKAPAFIVEKIKKQMKV</sequence>
<dbReference type="GO" id="GO:0047617">
    <property type="term" value="F:fatty acyl-CoA hydrolase activity"/>
    <property type="evidence" value="ECO:0007669"/>
    <property type="project" value="TreeGrafter"/>
</dbReference>
<evidence type="ECO:0008006" key="4">
    <source>
        <dbReference type="Google" id="ProtNLM"/>
    </source>
</evidence>
<dbReference type="InterPro" id="IPR029069">
    <property type="entry name" value="HotDog_dom_sf"/>
</dbReference>
<reference evidence="3" key="1">
    <citation type="submission" date="2018-05" db="EMBL/GenBank/DDBJ databases">
        <authorList>
            <person name="Lanie J.A."/>
            <person name="Ng W.-L."/>
            <person name="Kazmierczak K.M."/>
            <person name="Andrzejewski T.M."/>
            <person name="Davidsen T.M."/>
            <person name="Wayne K.J."/>
            <person name="Tettelin H."/>
            <person name="Glass J.I."/>
            <person name="Rusch D."/>
            <person name="Podicherti R."/>
            <person name="Tsui H.-C.T."/>
            <person name="Winkler M.E."/>
        </authorList>
    </citation>
    <scope>NUCLEOTIDE SEQUENCE</scope>
</reference>
<feature type="non-terminal residue" evidence="3">
    <location>
        <position position="1"/>
    </location>
</feature>
<evidence type="ECO:0000256" key="1">
    <source>
        <dbReference type="ARBA" id="ARBA00005953"/>
    </source>
</evidence>
<proteinExistence type="inferred from homology"/>
<organism evidence="3">
    <name type="scientific">marine metagenome</name>
    <dbReference type="NCBI Taxonomy" id="408172"/>
    <lineage>
        <taxon>unclassified sequences</taxon>
        <taxon>metagenomes</taxon>
        <taxon>ecological metagenomes</taxon>
    </lineage>
</organism>
<dbReference type="Pfam" id="PF13279">
    <property type="entry name" value="4HBT_2"/>
    <property type="match status" value="1"/>
</dbReference>
<dbReference type="Gene3D" id="3.10.129.10">
    <property type="entry name" value="Hotdog Thioesterase"/>
    <property type="match status" value="1"/>
</dbReference>